<feature type="transmembrane region" description="Helical" evidence="5">
    <location>
        <begin position="87"/>
        <end position="111"/>
    </location>
</feature>
<dbReference type="Pfam" id="PF04632">
    <property type="entry name" value="FUSC"/>
    <property type="match status" value="1"/>
</dbReference>
<accession>A0A239CEB1</accession>
<reference evidence="6 7" key="1">
    <citation type="submission" date="2017-06" db="EMBL/GenBank/DDBJ databases">
        <authorList>
            <person name="Kim H.J."/>
            <person name="Triplett B.A."/>
        </authorList>
    </citation>
    <scope>NUCLEOTIDE SEQUENCE [LARGE SCALE GENOMIC DNA]</scope>
    <source>
        <strain evidence="6 7">DSM 13116</strain>
    </source>
</reference>
<dbReference type="Proteomes" id="UP000198324">
    <property type="component" value="Unassembled WGS sequence"/>
</dbReference>
<keyword evidence="7" id="KW-1185">Reference proteome</keyword>
<protein>
    <submittedName>
        <fullName evidence="6">Fusaric acid resistance protein family protein</fullName>
    </submittedName>
</protein>
<dbReference type="PANTHER" id="PTHR47804">
    <property type="entry name" value="60S RIBOSOMAL PROTEIN L19"/>
    <property type="match status" value="1"/>
</dbReference>
<dbReference type="InterPro" id="IPR006726">
    <property type="entry name" value="PHBA_efflux_AaeB/fusaric-R"/>
</dbReference>
<keyword evidence="4 5" id="KW-0472">Membrane</keyword>
<evidence type="ECO:0000256" key="5">
    <source>
        <dbReference type="SAM" id="Phobius"/>
    </source>
</evidence>
<evidence type="ECO:0000256" key="3">
    <source>
        <dbReference type="ARBA" id="ARBA00022989"/>
    </source>
</evidence>
<dbReference type="RefSeq" id="WP_089275254.1">
    <property type="nucleotide sequence ID" value="NZ_FZOC01000007.1"/>
</dbReference>
<evidence type="ECO:0000256" key="2">
    <source>
        <dbReference type="ARBA" id="ARBA00022692"/>
    </source>
</evidence>
<keyword evidence="2 5" id="KW-0812">Transmembrane</keyword>
<evidence type="ECO:0000313" key="6">
    <source>
        <dbReference type="EMBL" id="SNS17693.1"/>
    </source>
</evidence>
<evidence type="ECO:0000256" key="4">
    <source>
        <dbReference type="ARBA" id="ARBA00023136"/>
    </source>
</evidence>
<feature type="transmembrane region" description="Helical" evidence="5">
    <location>
        <begin position="45"/>
        <end position="67"/>
    </location>
</feature>
<name>A0A239CEB1_9BACT</name>
<evidence type="ECO:0000256" key="1">
    <source>
        <dbReference type="ARBA" id="ARBA00004141"/>
    </source>
</evidence>
<dbReference type="InterPro" id="IPR052430">
    <property type="entry name" value="IVT-Associated"/>
</dbReference>
<feature type="transmembrane region" description="Helical" evidence="5">
    <location>
        <begin position="142"/>
        <end position="162"/>
    </location>
</feature>
<dbReference type="OrthoDB" id="5447986at2"/>
<dbReference type="EMBL" id="FZOC01000007">
    <property type="protein sequence ID" value="SNS17693.1"/>
    <property type="molecule type" value="Genomic_DNA"/>
</dbReference>
<feature type="transmembrane region" description="Helical" evidence="5">
    <location>
        <begin position="20"/>
        <end position="38"/>
    </location>
</feature>
<organism evidence="6 7">
    <name type="scientific">Humidesulfovibrio mexicanus</name>
    <dbReference type="NCBI Taxonomy" id="147047"/>
    <lineage>
        <taxon>Bacteria</taxon>
        <taxon>Pseudomonadati</taxon>
        <taxon>Thermodesulfobacteriota</taxon>
        <taxon>Desulfovibrionia</taxon>
        <taxon>Desulfovibrionales</taxon>
        <taxon>Desulfovibrionaceae</taxon>
        <taxon>Humidesulfovibrio</taxon>
    </lineage>
</organism>
<proteinExistence type="predicted"/>
<dbReference type="AlphaFoldDB" id="A0A239CEB1"/>
<comment type="subcellular location">
    <subcellularLocation>
        <location evidence="1">Membrane</location>
        <topology evidence="1">Multi-pass membrane protein</topology>
    </subcellularLocation>
</comment>
<sequence length="372" mass="39451">MNLPEHLALRLNASQLRHALRTAIAATITFALTLLLNLEQGYWAVFSSILVMQAHVGGSIAASWARLLGTASGALLGALSATAADAWLGAGVSGLGAAMFVTVFFCALLASQNENLRLAGLTAAVVICLHGVMGGSALEIGLWRFLEVGLGIVVALAVSLAWPSHARVVLRYGLGKGLTELSALLATLLETRLGGGYDAGRVFHRKDAVLRLLLRNRQLLSAALREPGTAAQGGELSTLLELEDRMAEHLLAMAHAVENAPPEGFHRHLSDELRELGEALEEAMTGLGRAVATKAPPPAAAAPRLGAALAAAGDKLLDLRRQRTIAVYDLDEVMHFYSFYHALREAARLVLAELWRRGGVEATAPRPPESAR</sequence>
<feature type="transmembrane region" description="Helical" evidence="5">
    <location>
        <begin position="118"/>
        <end position="136"/>
    </location>
</feature>
<dbReference type="PANTHER" id="PTHR47804:SF3">
    <property type="entry name" value="PROTEIN BRE4"/>
    <property type="match status" value="1"/>
</dbReference>
<dbReference type="GO" id="GO:0022857">
    <property type="term" value="F:transmembrane transporter activity"/>
    <property type="evidence" value="ECO:0007669"/>
    <property type="project" value="InterPro"/>
</dbReference>
<evidence type="ECO:0000313" key="7">
    <source>
        <dbReference type="Proteomes" id="UP000198324"/>
    </source>
</evidence>
<gene>
    <name evidence="6" type="ORF">SAMN04488503_3067</name>
</gene>
<keyword evidence="3 5" id="KW-1133">Transmembrane helix</keyword>
<dbReference type="GO" id="GO:0005886">
    <property type="term" value="C:plasma membrane"/>
    <property type="evidence" value="ECO:0007669"/>
    <property type="project" value="InterPro"/>
</dbReference>